<name>A0A857L432_9ACTN</name>
<proteinExistence type="predicted"/>
<dbReference type="RefSeq" id="WP_005190587.1">
    <property type="nucleotide sequence ID" value="NZ_CP045804.1"/>
</dbReference>
<dbReference type="InterPro" id="IPR009677">
    <property type="entry name" value="DUF1266"/>
</dbReference>
<protein>
    <submittedName>
        <fullName evidence="2">DUF1266 domain-containing protein</fullName>
    </submittedName>
</protein>
<gene>
    <name evidence="2" type="ORF">GII30_16655</name>
</gene>
<evidence type="ECO:0000259" key="1">
    <source>
        <dbReference type="Pfam" id="PF06889"/>
    </source>
</evidence>
<accession>A0A857L432</accession>
<sequence length="261" mass="28047">MNSGLETHPLSHPGGPVHGPHAEALALGAPEAVRLGLFWNWPERPGVPPGTLDATGEEQRALIDRWKVTSRDSWVQVTDAAIRGLRVKGEPGEMALDVRDEVLENSGAAYLGLEEWLPAVSAHSERNGHTDEHTDLLLRSAVKVYHAEQALAEGGLLPPGQRVVTMFAYDLAHATYLTQAGMRVGYSDPQTAQQMLGALAHNAGSVFDSWASFGASYVLGCSVIEGGYPTDDVYRRAAEAVRSLLSSPQSPWTNIPLPRAA</sequence>
<organism evidence="2">
    <name type="scientific">Gordonia amarae</name>
    <dbReference type="NCBI Taxonomy" id="36821"/>
    <lineage>
        <taxon>Bacteria</taxon>
        <taxon>Bacillati</taxon>
        <taxon>Actinomycetota</taxon>
        <taxon>Actinomycetes</taxon>
        <taxon>Mycobacteriales</taxon>
        <taxon>Gordoniaceae</taxon>
        <taxon>Gordonia</taxon>
    </lineage>
</organism>
<dbReference type="AlphaFoldDB" id="A0A857L432"/>
<evidence type="ECO:0000313" key="2">
    <source>
        <dbReference type="EMBL" id="QHN40556.1"/>
    </source>
</evidence>
<dbReference type="EMBL" id="CP045810">
    <property type="protein sequence ID" value="QHN40556.1"/>
    <property type="molecule type" value="Genomic_DNA"/>
</dbReference>
<dbReference type="Pfam" id="PF06889">
    <property type="entry name" value="DUF1266"/>
    <property type="match status" value="1"/>
</dbReference>
<reference evidence="2" key="1">
    <citation type="journal article" date="2021" name="Nat. Microbiol.">
        <title>Cocultivation of an ultrasmall environmental parasitic bacterium with lytic ability against bacteria associated with wastewater foams.</title>
        <authorList>
            <person name="Batinovic S."/>
            <person name="Rose J.J.A."/>
            <person name="Ratcliffe J."/>
            <person name="Seviour R.J."/>
            <person name="Petrovski S."/>
        </authorList>
    </citation>
    <scope>NUCLEOTIDE SEQUENCE</scope>
    <source>
        <strain evidence="2">CON44</strain>
    </source>
</reference>
<feature type="domain" description="DUF1266" evidence="1">
    <location>
        <begin position="62"/>
        <end position="256"/>
    </location>
</feature>